<keyword evidence="4" id="KW-1185">Reference proteome</keyword>
<dbReference type="Pfam" id="PF10536">
    <property type="entry name" value="PMD"/>
    <property type="match status" value="1"/>
</dbReference>
<dbReference type="GO" id="GO:0010073">
    <property type="term" value="P:meristem maintenance"/>
    <property type="evidence" value="ECO:0007669"/>
    <property type="project" value="InterPro"/>
</dbReference>
<sequence>MLLIRGYLMIDKSNNLVHLRWLPLLRDFEECREFSWDSAVLAWTYQSLCSAAQWGVTDIAGCTPLLMSWIYQRFSQRCPPDRGDYQYPLAASDLAQPTTPELGEVEAAHGALQPRQVSPAQTHPHRHHRKTHCSPHNPRPTPPHPPLPHAPESRHEWAVVREVGRPAHRFRVRNPHYHRDPPRRTAPLPVHT</sequence>
<protein>
    <recommendedName>
        <fullName evidence="2">Aminotransferase-like plant mobile domain-containing protein</fullName>
    </recommendedName>
</protein>
<dbReference type="Proteomes" id="UP000289738">
    <property type="component" value="Chromosome B06"/>
</dbReference>
<dbReference type="PANTHER" id="PTHR46033">
    <property type="entry name" value="PROTEIN MAIN-LIKE 2"/>
    <property type="match status" value="1"/>
</dbReference>
<accession>A0A444YJS2</accession>
<feature type="region of interest" description="Disordered" evidence="1">
    <location>
        <begin position="168"/>
        <end position="192"/>
    </location>
</feature>
<dbReference type="EMBL" id="SDMP01000016">
    <property type="protein sequence ID" value="RYR02154.1"/>
    <property type="molecule type" value="Genomic_DNA"/>
</dbReference>
<evidence type="ECO:0000259" key="2">
    <source>
        <dbReference type="Pfam" id="PF10536"/>
    </source>
</evidence>
<gene>
    <name evidence="3" type="ORF">Ahy_B06g080981</name>
</gene>
<reference evidence="3 4" key="1">
    <citation type="submission" date="2019-01" db="EMBL/GenBank/DDBJ databases">
        <title>Sequencing of cultivated peanut Arachis hypogaea provides insights into genome evolution and oil improvement.</title>
        <authorList>
            <person name="Chen X."/>
        </authorList>
    </citation>
    <scope>NUCLEOTIDE SEQUENCE [LARGE SCALE GENOMIC DNA]</scope>
    <source>
        <strain evidence="4">cv. Fuhuasheng</strain>
        <tissue evidence="3">Leaves</tissue>
    </source>
</reference>
<evidence type="ECO:0000313" key="3">
    <source>
        <dbReference type="EMBL" id="RYR02154.1"/>
    </source>
</evidence>
<name>A0A444YJS2_ARAHY</name>
<feature type="region of interest" description="Disordered" evidence="1">
    <location>
        <begin position="108"/>
        <end position="154"/>
    </location>
</feature>
<organism evidence="3 4">
    <name type="scientific">Arachis hypogaea</name>
    <name type="common">Peanut</name>
    <dbReference type="NCBI Taxonomy" id="3818"/>
    <lineage>
        <taxon>Eukaryota</taxon>
        <taxon>Viridiplantae</taxon>
        <taxon>Streptophyta</taxon>
        <taxon>Embryophyta</taxon>
        <taxon>Tracheophyta</taxon>
        <taxon>Spermatophyta</taxon>
        <taxon>Magnoliopsida</taxon>
        <taxon>eudicotyledons</taxon>
        <taxon>Gunneridae</taxon>
        <taxon>Pentapetalae</taxon>
        <taxon>rosids</taxon>
        <taxon>fabids</taxon>
        <taxon>Fabales</taxon>
        <taxon>Fabaceae</taxon>
        <taxon>Papilionoideae</taxon>
        <taxon>50 kb inversion clade</taxon>
        <taxon>dalbergioids sensu lato</taxon>
        <taxon>Dalbergieae</taxon>
        <taxon>Pterocarpus clade</taxon>
        <taxon>Arachis</taxon>
    </lineage>
</organism>
<dbReference type="AlphaFoldDB" id="A0A444YJS2"/>
<comment type="caution">
    <text evidence="3">The sequence shown here is derived from an EMBL/GenBank/DDBJ whole genome shotgun (WGS) entry which is preliminary data.</text>
</comment>
<feature type="compositionally biased region" description="Pro residues" evidence="1">
    <location>
        <begin position="137"/>
        <end position="149"/>
    </location>
</feature>
<dbReference type="InterPro" id="IPR019557">
    <property type="entry name" value="AminoTfrase-like_pln_mobile"/>
</dbReference>
<proteinExistence type="predicted"/>
<evidence type="ECO:0000256" key="1">
    <source>
        <dbReference type="SAM" id="MobiDB-lite"/>
    </source>
</evidence>
<evidence type="ECO:0000313" key="4">
    <source>
        <dbReference type="Proteomes" id="UP000289738"/>
    </source>
</evidence>
<feature type="compositionally biased region" description="Basic residues" evidence="1">
    <location>
        <begin position="123"/>
        <end position="133"/>
    </location>
</feature>
<feature type="domain" description="Aminotransferase-like plant mobile" evidence="2">
    <location>
        <begin position="2"/>
        <end position="81"/>
    </location>
</feature>
<dbReference type="InterPro" id="IPR044824">
    <property type="entry name" value="MAIN-like"/>
</dbReference>
<dbReference type="PANTHER" id="PTHR46033:SF8">
    <property type="entry name" value="PROTEIN MAINTENANCE OF MERISTEMS-LIKE"/>
    <property type="match status" value="1"/>
</dbReference>